<dbReference type="Proteomes" id="UP000617355">
    <property type="component" value="Unassembled WGS sequence"/>
</dbReference>
<feature type="signal peptide" evidence="1">
    <location>
        <begin position="1"/>
        <end position="16"/>
    </location>
</feature>
<reference evidence="3" key="1">
    <citation type="journal article" date="2019" name="Int. J. Syst. Evol. Microbiol.">
        <title>The Global Catalogue of Microorganisms (GCM) 10K type strain sequencing project: providing services to taxonomists for standard genome sequencing and annotation.</title>
        <authorList>
            <consortium name="The Broad Institute Genomics Platform"/>
            <consortium name="The Broad Institute Genome Sequencing Center for Infectious Disease"/>
            <person name="Wu L."/>
            <person name="Ma J."/>
        </authorList>
    </citation>
    <scope>NUCLEOTIDE SEQUENCE [LARGE SCALE GENOMIC DNA]</scope>
    <source>
        <strain evidence="3">CGMCC 1.12922</strain>
    </source>
</reference>
<organism evidence="2 3">
    <name type="scientific">Sinisalibacter lacisalsi</name>
    <dbReference type="NCBI Taxonomy" id="1526570"/>
    <lineage>
        <taxon>Bacteria</taxon>
        <taxon>Pseudomonadati</taxon>
        <taxon>Pseudomonadota</taxon>
        <taxon>Alphaproteobacteria</taxon>
        <taxon>Rhodobacterales</taxon>
        <taxon>Roseobacteraceae</taxon>
        <taxon>Sinisalibacter</taxon>
    </lineage>
</organism>
<evidence type="ECO:0000313" key="3">
    <source>
        <dbReference type="Proteomes" id="UP000617355"/>
    </source>
</evidence>
<keyword evidence="1" id="KW-0732">Signal</keyword>
<sequence length="222" mass="22232">MIRALAVTLACAQAAAAGPVAQVDPESLALAGRMDFEALPLLPEPGLAHDAPLTAPGLALGARFAGQAVTGAPHDRLEGAPRGPLALAAIAPGQGLATAWHAGFGSTALFPLGPAGFPVIEARGEGAVALLFEADVRALALKIHADYADPLGTRPPPGTATLTFHDRAGGLIDRHHVGLAHGVLALGFASTGPGFAGVTITNDDPGGIAIDDIRYPLPDLNG</sequence>
<evidence type="ECO:0000256" key="1">
    <source>
        <dbReference type="SAM" id="SignalP"/>
    </source>
</evidence>
<proteinExistence type="predicted"/>
<gene>
    <name evidence="2" type="ORF">GCM10011358_29410</name>
</gene>
<feature type="chain" id="PRO_5047517688" evidence="1">
    <location>
        <begin position="17"/>
        <end position="222"/>
    </location>
</feature>
<protein>
    <submittedName>
        <fullName evidence="2">Uncharacterized protein</fullName>
    </submittedName>
</protein>
<keyword evidence="3" id="KW-1185">Reference proteome</keyword>
<evidence type="ECO:0000313" key="2">
    <source>
        <dbReference type="EMBL" id="GGD43748.1"/>
    </source>
</evidence>
<dbReference type="EMBL" id="BMGI01000005">
    <property type="protein sequence ID" value="GGD43748.1"/>
    <property type="molecule type" value="Genomic_DNA"/>
</dbReference>
<name>A0ABQ1QUL9_9RHOB</name>
<dbReference type="RefSeq" id="WP_188529149.1">
    <property type="nucleotide sequence ID" value="NZ_BMGI01000005.1"/>
</dbReference>
<accession>A0ABQ1QUL9</accession>
<comment type="caution">
    <text evidence="2">The sequence shown here is derived from an EMBL/GenBank/DDBJ whole genome shotgun (WGS) entry which is preliminary data.</text>
</comment>